<dbReference type="SMART" id="SM00062">
    <property type="entry name" value="PBPb"/>
    <property type="match status" value="1"/>
</dbReference>
<organism evidence="4 5">
    <name type="scientific">Pseudacidovorax intermedius</name>
    <dbReference type="NCBI Taxonomy" id="433924"/>
    <lineage>
        <taxon>Bacteria</taxon>
        <taxon>Pseudomonadati</taxon>
        <taxon>Pseudomonadota</taxon>
        <taxon>Betaproteobacteria</taxon>
        <taxon>Burkholderiales</taxon>
        <taxon>Comamonadaceae</taxon>
        <taxon>Pseudacidovorax</taxon>
    </lineage>
</organism>
<evidence type="ECO:0000313" key="5">
    <source>
        <dbReference type="Proteomes" id="UP000072741"/>
    </source>
</evidence>
<dbReference type="RefSeq" id="WP_058641173.1">
    <property type="nucleotide sequence ID" value="NZ_LDSL01000043.1"/>
</dbReference>
<dbReference type="Proteomes" id="UP000072741">
    <property type="component" value="Unassembled WGS sequence"/>
</dbReference>
<dbReference type="PANTHER" id="PTHR35936:SF19">
    <property type="entry name" value="AMINO-ACID-BINDING PROTEIN YXEM-RELATED"/>
    <property type="match status" value="1"/>
</dbReference>
<gene>
    <name evidence="4" type="ORF">NS331_06400</name>
</gene>
<dbReference type="InterPro" id="IPR001638">
    <property type="entry name" value="Solute-binding_3/MltF_N"/>
</dbReference>
<proteinExistence type="predicted"/>
<evidence type="ECO:0000259" key="3">
    <source>
        <dbReference type="SMART" id="SM00062"/>
    </source>
</evidence>
<reference evidence="4 5" key="1">
    <citation type="journal article" date="2016" name="Front. Microbiol.">
        <title>Genomic Resource of Rice Seed Associated Bacteria.</title>
        <authorList>
            <person name="Midha S."/>
            <person name="Bansal K."/>
            <person name="Sharma S."/>
            <person name="Kumar N."/>
            <person name="Patil P.P."/>
            <person name="Chaudhry V."/>
            <person name="Patil P.B."/>
        </authorList>
    </citation>
    <scope>NUCLEOTIDE SEQUENCE [LARGE SCALE GENOMIC DNA]</scope>
    <source>
        <strain evidence="4 5">NS331</strain>
    </source>
</reference>
<dbReference type="Gene3D" id="3.40.190.10">
    <property type="entry name" value="Periplasmic binding protein-like II"/>
    <property type="match status" value="2"/>
</dbReference>
<comment type="caution">
    <text evidence="4">The sequence shown here is derived from an EMBL/GenBank/DDBJ whole genome shotgun (WGS) entry which is preliminary data.</text>
</comment>
<feature type="domain" description="Solute-binding protein family 3/N-terminal" evidence="3">
    <location>
        <begin position="38"/>
        <end position="260"/>
    </location>
</feature>
<evidence type="ECO:0000256" key="1">
    <source>
        <dbReference type="ARBA" id="ARBA00022729"/>
    </source>
</evidence>
<feature type="chain" id="PRO_5007547144" evidence="2">
    <location>
        <begin position="27"/>
        <end position="260"/>
    </location>
</feature>
<keyword evidence="5" id="KW-1185">Reference proteome</keyword>
<dbReference type="AlphaFoldDB" id="A0A147H2L4"/>
<dbReference type="PANTHER" id="PTHR35936">
    <property type="entry name" value="MEMBRANE-BOUND LYTIC MUREIN TRANSGLYCOSYLASE F"/>
    <property type="match status" value="1"/>
</dbReference>
<protein>
    <submittedName>
        <fullName evidence="4">Cyclohexadienyl dehydratase</fullName>
    </submittedName>
</protein>
<evidence type="ECO:0000256" key="2">
    <source>
        <dbReference type="SAM" id="SignalP"/>
    </source>
</evidence>
<evidence type="ECO:0000313" key="4">
    <source>
        <dbReference type="EMBL" id="KTT24080.1"/>
    </source>
</evidence>
<feature type="signal peptide" evidence="2">
    <location>
        <begin position="1"/>
        <end position="26"/>
    </location>
</feature>
<dbReference type="Pfam" id="PF00497">
    <property type="entry name" value="SBP_bac_3"/>
    <property type="match status" value="1"/>
</dbReference>
<dbReference type="EMBL" id="LDSL01000043">
    <property type="protein sequence ID" value="KTT24080.1"/>
    <property type="molecule type" value="Genomic_DNA"/>
</dbReference>
<accession>A0A147H2L4</accession>
<sequence length="260" mass="28309">MLSRRLFSLAATALVAGLTFLSAAHAGPRLDRVMDTKVLRVGTPGDYRPFAIKTDTGYAGHDIDVVERLAKELGARIEWVPTTWPNLMKDLQADKYDVAVGGITRNVARIRVAAMLPGYAPFGKVALVRAADKAKFTTLESLNQPGVRVIKNPGGTNEAFVLENLKAAQVSTHEKNAEIPALIAAGQGDVMITETYEALVYAKADPRLHAAFIDAPLTPPSKLGFLLPADDADYLRVMNFVWDQLETRGVLKQAADKWLK</sequence>
<dbReference type="OrthoDB" id="7708309at2"/>
<name>A0A147H2L4_9BURK</name>
<keyword evidence="1 2" id="KW-0732">Signal</keyword>
<dbReference type="SUPFAM" id="SSF53850">
    <property type="entry name" value="Periplasmic binding protein-like II"/>
    <property type="match status" value="1"/>
</dbReference>
<dbReference type="PATRIC" id="fig|433924.3.peg.3219"/>